<dbReference type="OrthoDB" id="250246at2"/>
<evidence type="ECO:0000259" key="1">
    <source>
        <dbReference type="Pfam" id="PF00266"/>
    </source>
</evidence>
<evidence type="ECO:0000313" key="3">
    <source>
        <dbReference type="Proteomes" id="UP000253303"/>
    </source>
</evidence>
<comment type="caution">
    <text evidence="2">The sequence shown here is derived from an EMBL/GenBank/DDBJ whole genome shotgun (WGS) entry which is preliminary data.</text>
</comment>
<feature type="domain" description="Aminotransferase class V" evidence="1">
    <location>
        <begin position="59"/>
        <end position="292"/>
    </location>
</feature>
<dbReference type="AlphaFoldDB" id="A0A366LTZ4"/>
<dbReference type="InterPro" id="IPR000192">
    <property type="entry name" value="Aminotrans_V_dom"/>
</dbReference>
<dbReference type="InterPro" id="IPR015422">
    <property type="entry name" value="PyrdxlP-dep_Trfase_small"/>
</dbReference>
<accession>A0A366LTZ4</accession>
<dbReference type="Proteomes" id="UP000253303">
    <property type="component" value="Unassembled WGS sequence"/>
</dbReference>
<dbReference type="EMBL" id="QMEY01000015">
    <property type="protein sequence ID" value="RBQ16682.1"/>
    <property type="molecule type" value="Genomic_DNA"/>
</dbReference>
<dbReference type="PANTHER" id="PTHR43586">
    <property type="entry name" value="CYSTEINE DESULFURASE"/>
    <property type="match status" value="1"/>
</dbReference>
<dbReference type="InterPro" id="IPR015424">
    <property type="entry name" value="PyrdxlP-dep_Trfase"/>
</dbReference>
<proteinExistence type="predicted"/>
<keyword evidence="2" id="KW-0032">Aminotransferase</keyword>
<dbReference type="Gene3D" id="3.40.640.10">
    <property type="entry name" value="Type I PLP-dependent aspartate aminotransferase-like (Major domain)"/>
    <property type="match status" value="1"/>
</dbReference>
<evidence type="ECO:0000313" key="2">
    <source>
        <dbReference type="EMBL" id="RBQ16682.1"/>
    </source>
</evidence>
<protein>
    <submittedName>
        <fullName evidence="2">Aminotransferase</fullName>
    </submittedName>
</protein>
<dbReference type="Gene3D" id="3.90.1150.10">
    <property type="entry name" value="Aspartate Aminotransferase, domain 1"/>
    <property type="match status" value="1"/>
</dbReference>
<gene>
    <name evidence="2" type="ORF">DP939_28780</name>
</gene>
<keyword evidence="3" id="KW-1185">Reference proteome</keyword>
<dbReference type="Pfam" id="PF00266">
    <property type="entry name" value="Aminotran_5"/>
    <property type="match status" value="1"/>
</dbReference>
<keyword evidence="2" id="KW-0808">Transferase</keyword>
<dbReference type="SUPFAM" id="SSF53383">
    <property type="entry name" value="PLP-dependent transferases"/>
    <property type="match status" value="1"/>
</dbReference>
<organism evidence="2 3">
    <name type="scientific">Spongiactinospora rosea</name>
    <dbReference type="NCBI Taxonomy" id="2248750"/>
    <lineage>
        <taxon>Bacteria</taxon>
        <taxon>Bacillati</taxon>
        <taxon>Actinomycetota</taxon>
        <taxon>Actinomycetes</taxon>
        <taxon>Streptosporangiales</taxon>
        <taxon>Streptosporangiaceae</taxon>
        <taxon>Spongiactinospora</taxon>
    </lineage>
</organism>
<dbReference type="GO" id="GO:0008483">
    <property type="term" value="F:transaminase activity"/>
    <property type="evidence" value="ECO:0007669"/>
    <property type="project" value="UniProtKB-KW"/>
</dbReference>
<dbReference type="InterPro" id="IPR015421">
    <property type="entry name" value="PyrdxlP-dep_Trfase_major"/>
</dbReference>
<reference evidence="2 3" key="1">
    <citation type="submission" date="2018-06" db="EMBL/GenBank/DDBJ databases">
        <title>Sphaerisporangium craniellae sp. nov., isolated from a marine sponge in the South China Sea.</title>
        <authorList>
            <person name="Li L."/>
        </authorList>
    </citation>
    <scope>NUCLEOTIDE SEQUENCE [LARGE SCALE GENOMIC DNA]</scope>
    <source>
        <strain evidence="2 3">LHW63015</strain>
    </source>
</reference>
<sequence length="367" mass="40023">MLTSEQFRAHFPALQRHVWLDTPASPPAALGVVRALQSAMDAWLYGEFDWTEWDRAPAASKSSIARLLGIPEEQIALMGSVAEAAATVAKSLPPGRIIVPAQEFRSNLFPWQQLERTGHEIVLIPARDGHTRTEDIVASLDTRTVLLAISDVLSIDGHRADLMALRQATNDVGARLFVDATQSLGALHLDMGKIRPDYLAVHGYKWMLCPRGTAWLATTPELTEELIPLLPSWKSTDPPHRYFGGPFVPARGAARCDTSPSWLSWIGALPALDLLLDLDAEQVERHCIQLATDFRARAIDIGAAVGSGQSHIAVVRVTDPAAVSAQLARDGVRATLLGDRLRVGFHYFNNNSDVERAASALRGESTL</sequence>
<name>A0A366LTZ4_9ACTN</name>